<reference evidence="2" key="1">
    <citation type="journal article" date="2017" name="Appl. Environ. Microbiol.">
        <title>Genomic analysis of Calderihabitans maritimus KKC1, a thermophilic hydrogenogenic carboxydotrophic bacterium isolated from marine sediment.</title>
        <authorList>
            <person name="Omae K."/>
            <person name="Yoneda Y."/>
            <person name="Fukuyama Y."/>
            <person name="Yoshida T."/>
            <person name="Sako Y."/>
        </authorList>
    </citation>
    <scope>NUCLEOTIDE SEQUENCE [LARGE SCALE GENOMIC DNA]</scope>
    <source>
        <strain evidence="2">KKC1</strain>
    </source>
</reference>
<organism evidence="1 2">
    <name type="scientific">Calderihabitans maritimus</name>
    <dbReference type="NCBI Taxonomy" id="1246530"/>
    <lineage>
        <taxon>Bacteria</taxon>
        <taxon>Bacillati</taxon>
        <taxon>Bacillota</taxon>
        <taxon>Clostridia</taxon>
        <taxon>Neomoorellales</taxon>
        <taxon>Calderihabitantaceae</taxon>
        <taxon>Calderihabitans</taxon>
    </lineage>
</organism>
<sequence>MRHYLYFHDFPPLPSIFTRSLLFEFFSLLNSFEGAGIIFLF</sequence>
<evidence type="ECO:0000313" key="1">
    <source>
        <dbReference type="EMBL" id="GAW92388.1"/>
    </source>
</evidence>
<name>A0A1Z5HSI7_9FIRM</name>
<dbReference type="Proteomes" id="UP000197032">
    <property type="component" value="Unassembled WGS sequence"/>
</dbReference>
<gene>
    <name evidence="1" type="ORF">KKC1_15420</name>
</gene>
<evidence type="ECO:0000313" key="2">
    <source>
        <dbReference type="Proteomes" id="UP000197032"/>
    </source>
</evidence>
<comment type="caution">
    <text evidence="1">The sequence shown here is derived from an EMBL/GenBank/DDBJ whole genome shotgun (WGS) entry which is preliminary data.</text>
</comment>
<protein>
    <submittedName>
        <fullName evidence="1">Uncharacterized protein</fullName>
    </submittedName>
</protein>
<accession>A0A1Z5HSI7</accession>
<keyword evidence="2" id="KW-1185">Reference proteome</keyword>
<dbReference type="EMBL" id="BDGJ01000073">
    <property type="protein sequence ID" value="GAW92388.1"/>
    <property type="molecule type" value="Genomic_DNA"/>
</dbReference>
<proteinExistence type="predicted"/>
<dbReference type="AlphaFoldDB" id="A0A1Z5HSI7"/>